<evidence type="ECO:0000313" key="3">
    <source>
        <dbReference type="Proteomes" id="UP000694546"/>
    </source>
</evidence>
<dbReference type="OMA" id="EHQTWVE"/>
<accession>A0A8C5F6A3</accession>
<proteinExistence type="predicted"/>
<evidence type="ECO:0000313" key="2">
    <source>
        <dbReference type="Ensembl" id="ENSGMOP00000009443.2"/>
    </source>
</evidence>
<reference evidence="2" key="1">
    <citation type="submission" date="2025-08" db="UniProtKB">
        <authorList>
            <consortium name="Ensembl"/>
        </authorList>
    </citation>
    <scope>IDENTIFICATION</scope>
</reference>
<dbReference type="GO" id="GO:0003730">
    <property type="term" value="F:mRNA 3'-UTR binding"/>
    <property type="evidence" value="ECO:0007669"/>
    <property type="project" value="Ensembl"/>
</dbReference>
<organism evidence="2 3">
    <name type="scientific">Gadus morhua</name>
    <name type="common">Atlantic cod</name>
    <dbReference type="NCBI Taxonomy" id="8049"/>
    <lineage>
        <taxon>Eukaryota</taxon>
        <taxon>Metazoa</taxon>
        <taxon>Chordata</taxon>
        <taxon>Craniata</taxon>
        <taxon>Vertebrata</taxon>
        <taxon>Euteleostomi</taxon>
        <taxon>Actinopterygii</taxon>
        <taxon>Neopterygii</taxon>
        <taxon>Teleostei</taxon>
        <taxon>Neoteleostei</taxon>
        <taxon>Acanthomorphata</taxon>
        <taxon>Zeiogadaria</taxon>
        <taxon>Gadariae</taxon>
        <taxon>Gadiformes</taxon>
        <taxon>Gadoidei</taxon>
        <taxon>Gadidae</taxon>
        <taxon>Gadus</taxon>
    </lineage>
</organism>
<evidence type="ECO:0000256" key="1">
    <source>
        <dbReference type="SAM" id="MobiDB-lite"/>
    </source>
</evidence>
<name>A0A8C5F6A3_GADMO</name>
<dbReference type="Proteomes" id="UP000694546">
    <property type="component" value="Chromosome 12"/>
</dbReference>
<sequence length="225" mass="25332">MASDSAEQQVVVVENVEVEKVEVQVVKRSGVFTGVLYYVSRFWPFSIMIRAYRGFWYMFGFRPKSTPEVPILGSTPARPSRQGLKRLRRITRIIMVVLPHRMQSALGYPVPANVGCSLSPEMRISPTKPCGKGNKRKQDELDEDEDEDEEGDEQEQPTWVEAFANELATDEGSEEDPDYEPSAVETESDEYCSRNESDTEEVDKQGLVIIEELAIPPADVSLPAL</sequence>
<feature type="compositionally biased region" description="Acidic residues" evidence="1">
    <location>
        <begin position="140"/>
        <end position="155"/>
    </location>
</feature>
<dbReference type="AlphaFoldDB" id="A0A8C5F6A3"/>
<dbReference type="GeneTree" id="ENSGT00390000006809"/>
<feature type="compositionally biased region" description="Acidic residues" evidence="1">
    <location>
        <begin position="168"/>
        <end position="179"/>
    </location>
</feature>
<reference evidence="2" key="2">
    <citation type="submission" date="2025-09" db="UniProtKB">
        <authorList>
            <consortium name="Ensembl"/>
        </authorList>
    </citation>
    <scope>IDENTIFICATION</scope>
</reference>
<keyword evidence="3" id="KW-1185">Reference proteome</keyword>
<feature type="region of interest" description="Disordered" evidence="1">
    <location>
        <begin position="123"/>
        <end position="203"/>
    </location>
</feature>
<gene>
    <name evidence="2" type="primary">org</name>
</gene>
<dbReference type="GO" id="GO:0005938">
    <property type="term" value="C:cell cortex"/>
    <property type="evidence" value="ECO:0007669"/>
    <property type="project" value="Ensembl"/>
</dbReference>
<dbReference type="Ensembl" id="ENSGMOT00000009698.2">
    <property type="protein sequence ID" value="ENSGMOP00000009443.2"/>
    <property type="gene ID" value="ENSGMOG00000008826.2"/>
</dbReference>
<protein>
    <submittedName>
        <fullName evidence="2">Oogenesis-related gene</fullName>
    </submittedName>
</protein>